<organism evidence="5 6">
    <name type="scientific">Zemynaea arenosa</name>
    <dbReference type="NCBI Taxonomy" id="2561931"/>
    <lineage>
        <taxon>Bacteria</taxon>
        <taxon>Pseudomonadati</taxon>
        <taxon>Pseudomonadota</taxon>
        <taxon>Betaproteobacteria</taxon>
        <taxon>Burkholderiales</taxon>
        <taxon>Oxalobacteraceae</taxon>
        <taxon>Telluria group</taxon>
        <taxon>Zemynaea</taxon>
    </lineage>
</organism>
<dbReference type="InterPro" id="IPR046532">
    <property type="entry name" value="DUF6597"/>
</dbReference>
<dbReference type="Gene3D" id="1.10.10.60">
    <property type="entry name" value="Homeodomain-like"/>
    <property type="match status" value="1"/>
</dbReference>
<accession>A0A4Y9SJC0</accession>
<dbReference type="SUPFAM" id="SSF46689">
    <property type="entry name" value="Homeodomain-like"/>
    <property type="match status" value="1"/>
</dbReference>
<dbReference type="InterPro" id="IPR018060">
    <property type="entry name" value="HTH_AraC"/>
</dbReference>
<dbReference type="AlphaFoldDB" id="A0A4Y9SJC0"/>
<dbReference type="Proteomes" id="UP000298438">
    <property type="component" value="Unassembled WGS sequence"/>
</dbReference>
<dbReference type="PANTHER" id="PTHR46796">
    <property type="entry name" value="HTH-TYPE TRANSCRIPTIONAL ACTIVATOR RHAS-RELATED"/>
    <property type="match status" value="1"/>
</dbReference>
<keyword evidence="6" id="KW-1185">Reference proteome</keyword>
<keyword evidence="2" id="KW-0238">DNA-binding</keyword>
<evidence type="ECO:0000256" key="2">
    <source>
        <dbReference type="ARBA" id="ARBA00023125"/>
    </source>
</evidence>
<dbReference type="SMART" id="SM00342">
    <property type="entry name" value="HTH_ARAC"/>
    <property type="match status" value="1"/>
</dbReference>
<evidence type="ECO:0000313" key="6">
    <source>
        <dbReference type="Proteomes" id="UP000298438"/>
    </source>
</evidence>
<proteinExistence type="predicted"/>
<evidence type="ECO:0000256" key="1">
    <source>
        <dbReference type="ARBA" id="ARBA00023015"/>
    </source>
</evidence>
<dbReference type="InterPro" id="IPR018062">
    <property type="entry name" value="HTH_AraC-typ_CS"/>
</dbReference>
<evidence type="ECO:0000259" key="4">
    <source>
        <dbReference type="PROSITE" id="PS01124"/>
    </source>
</evidence>
<dbReference type="PROSITE" id="PS00041">
    <property type="entry name" value="HTH_ARAC_FAMILY_1"/>
    <property type="match status" value="1"/>
</dbReference>
<dbReference type="OrthoDB" id="9809338at2"/>
<dbReference type="InterPro" id="IPR050204">
    <property type="entry name" value="AraC_XylS_family_regulators"/>
</dbReference>
<evidence type="ECO:0000313" key="5">
    <source>
        <dbReference type="EMBL" id="TFW22380.1"/>
    </source>
</evidence>
<dbReference type="InterPro" id="IPR009057">
    <property type="entry name" value="Homeodomain-like_sf"/>
</dbReference>
<dbReference type="PROSITE" id="PS01124">
    <property type="entry name" value="HTH_ARAC_FAMILY_2"/>
    <property type="match status" value="1"/>
</dbReference>
<reference evidence="5 6" key="1">
    <citation type="submission" date="2019-03" db="EMBL/GenBank/DDBJ databases">
        <title>Draft Genome Sequence of Massilia arenosa sp. nov., a Novel Massilia Species Isolated from a Sandy-loam Maize Soil.</title>
        <authorList>
            <person name="Raths R."/>
            <person name="Peta V."/>
            <person name="Bucking H."/>
        </authorList>
    </citation>
    <scope>NUCLEOTIDE SEQUENCE [LARGE SCALE GENOMIC DNA]</scope>
    <source>
        <strain evidence="5 6">MC02</strain>
    </source>
</reference>
<protein>
    <submittedName>
        <fullName evidence="5">AraC family transcriptional regulator</fullName>
    </submittedName>
</protein>
<sequence>MTTAATPPAGKPVTDRAKGVVDPAAAARAFRLERYLPAPPFHTLLDHYWLVEWDLRGQPPFVQRTLPYPCVHLVFDREQTGIWGVPTRYFEKTLTGQNRVLGLRFRPGAFRALLGRPLKTIQDVVLPLEDVFGADAAAHAAKVLAAPDDARMVAVANELLARVLPAQPDPQVERIAAILALAQDDPQLTRAEQLAERAGLALRTLQELFGEYVGVSPKWVLCRYRLHEAADRLAANAEVDLAALAQALGYYDQAHFTTDFQSLVGKTPAEYRKANAAAPQSGAVG</sequence>
<keyword evidence="3" id="KW-0804">Transcription</keyword>
<name>A0A4Y9SJC0_9BURK</name>
<dbReference type="GO" id="GO:0003700">
    <property type="term" value="F:DNA-binding transcription factor activity"/>
    <property type="evidence" value="ECO:0007669"/>
    <property type="project" value="InterPro"/>
</dbReference>
<comment type="caution">
    <text evidence="5">The sequence shown here is derived from an EMBL/GenBank/DDBJ whole genome shotgun (WGS) entry which is preliminary data.</text>
</comment>
<keyword evidence="1" id="KW-0805">Transcription regulation</keyword>
<dbReference type="Pfam" id="PF12833">
    <property type="entry name" value="HTH_18"/>
    <property type="match status" value="1"/>
</dbReference>
<gene>
    <name evidence="5" type="ORF">E4L96_08110</name>
</gene>
<feature type="domain" description="HTH araC/xylS-type" evidence="4">
    <location>
        <begin position="173"/>
        <end position="274"/>
    </location>
</feature>
<dbReference type="GO" id="GO:0043565">
    <property type="term" value="F:sequence-specific DNA binding"/>
    <property type="evidence" value="ECO:0007669"/>
    <property type="project" value="InterPro"/>
</dbReference>
<dbReference type="EMBL" id="SPVF01000107">
    <property type="protein sequence ID" value="TFW22380.1"/>
    <property type="molecule type" value="Genomic_DNA"/>
</dbReference>
<dbReference type="Pfam" id="PF20240">
    <property type="entry name" value="DUF6597"/>
    <property type="match status" value="1"/>
</dbReference>
<evidence type="ECO:0000256" key="3">
    <source>
        <dbReference type="ARBA" id="ARBA00023163"/>
    </source>
</evidence>